<dbReference type="PANTHER" id="PTHR48006">
    <property type="entry name" value="LEUCINE-RICH REPEAT-CONTAINING PROTEIN DDB_G0281931-RELATED"/>
    <property type="match status" value="1"/>
</dbReference>
<evidence type="ECO:0000313" key="15">
    <source>
        <dbReference type="EMBL" id="KAF7834638.1"/>
    </source>
</evidence>
<evidence type="ECO:0000256" key="1">
    <source>
        <dbReference type="ARBA" id="ARBA00004479"/>
    </source>
</evidence>
<evidence type="ECO:0000256" key="4">
    <source>
        <dbReference type="ARBA" id="ARBA00022553"/>
    </source>
</evidence>
<dbReference type="OrthoDB" id="663146at2759"/>
<evidence type="ECO:0000256" key="2">
    <source>
        <dbReference type="ARBA" id="ARBA00012513"/>
    </source>
</evidence>
<keyword evidence="6" id="KW-0732">Signal</keyword>
<dbReference type="GO" id="GO:0004674">
    <property type="term" value="F:protein serine/threonine kinase activity"/>
    <property type="evidence" value="ECO:0007669"/>
    <property type="project" value="UniProtKB-KW"/>
</dbReference>
<evidence type="ECO:0000256" key="13">
    <source>
        <dbReference type="SAM" id="MobiDB-lite"/>
    </source>
</evidence>
<name>A0A834WY48_9FABA</name>
<keyword evidence="15" id="KW-0418">Kinase</keyword>
<dbReference type="EMBL" id="JAAIUW010000004">
    <property type="protein sequence ID" value="KAF7834638.1"/>
    <property type="molecule type" value="Genomic_DNA"/>
</dbReference>
<dbReference type="InterPro" id="IPR051824">
    <property type="entry name" value="LRR_Rcpt-Like_S/T_Kinase"/>
</dbReference>
<dbReference type="PANTHER" id="PTHR48006:SF62">
    <property type="entry name" value="LEUCINE-RICH REPEAT TRANSMEMBRANE PROTEIN KINASE"/>
    <property type="match status" value="1"/>
</dbReference>
<comment type="catalytic activity">
    <reaction evidence="12">
        <text>L-seryl-[protein] + ATP = O-phospho-L-seryl-[protein] + ADP + H(+)</text>
        <dbReference type="Rhea" id="RHEA:17989"/>
        <dbReference type="Rhea" id="RHEA-COMP:9863"/>
        <dbReference type="Rhea" id="RHEA-COMP:11604"/>
        <dbReference type="ChEBI" id="CHEBI:15378"/>
        <dbReference type="ChEBI" id="CHEBI:29999"/>
        <dbReference type="ChEBI" id="CHEBI:30616"/>
        <dbReference type="ChEBI" id="CHEBI:83421"/>
        <dbReference type="ChEBI" id="CHEBI:456216"/>
        <dbReference type="EC" id="2.7.11.1"/>
    </reaction>
</comment>
<evidence type="ECO:0000256" key="6">
    <source>
        <dbReference type="ARBA" id="ARBA00022729"/>
    </source>
</evidence>
<keyword evidence="16" id="KW-1185">Reference proteome</keyword>
<accession>A0A834WY48</accession>
<reference evidence="15" key="1">
    <citation type="submission" date="2020-09" db="EMBL/GenBank/DDBJ databases">
        <title>Genome-Enabled Discovery of Anthraquinone Biosynthesis in Senna tora.</title>
        <authorList>
            <person name="Kang S.-H."/>
            <person name="Pandey R.P."/>
            <person name="Lee C.-M."/>
            <person name="Sim J.-S."/>
            <person name="Jeong J.-T."/>
            <person name="Choi B.-S."/>
            <person name="Jung M."/>
            <person name="Ginzburg D."/>
            <person name="Zhao K."/>
            <person name="Won S.Y."/>
            <person name="Oh T.-J."/>
            <person name="Yu Y."/>
            <person name="Kim N.-H."/>
            <person name="Lee O.R."/>
            <person name="Lee T.-H."/>
            <person name="Bashyal P."/>
            <person name="Kim T.-S."/>
            <person name="Lee W.-H."/>
            <person name="Kawkins C."/>
            <person name="Kim C.-K."/>
            <person name="Kim J.S."/>
            <person name="Ahn B.O."/>
            <person name="Rhee S.Y."/>
            <person name="Sohng J.K."/>
        </authorList>
    </citation>
    <scope>NUCLEOTIDE SEQUENCE</scope>
    <source>
        <tissue evidence="15">Leaf</tissue>
    </source>
</reference>
<dbReference type="InterPro" id="IPR021720">
    <property type="entry name" value="Malectin_dom"/>
</dbReference>
<evidence type="ECO:0000256" key="9">
    <source>
        <dbReference type="ARBA" id="ARBA00023170"/>
    </source>
</evidence>
<evidence type="ECO:0000256" key="3">
    <source>
        <dbReference type="ARBA" id="ARBA00022527"/>
    </source>
</evidence>
<dbReference type="EC" id="2.7.11.1" evidence="2"/>
<dbReference type="Proteomes" id="UP000634136">
    <property type="component" value="Unassembled WGS sequence"/>
</dbReference>
<dbReference type="GO" id="GO:0005886">
    <property type="term" value="C:plasma membrane"/>
    <property type="evidence" value="ECO:0007669"/>
    <property type="project" value="TreeGrafter"/>
</dbReference>
<dbReference type="GO" id="GO:0005524">
    <property type="term" value="F:ATP binding"/>
    <property type="evidence" value="ECO:0007669"/>
    <property type="project" value="UniProtKB-KW"/>
</dbReference>
<keyword evidence="7" id="KW-0547">Nucleotide-binding</keyword>
<evidence type="ECO:0000256" key="10">
    <source>
        <dbReference type="ARBA" id="ARBA00023180"/>
    </source>
</evidence>
<feature type="compositionally biased region" description="Polar residues" evidence="13">
    <location>
        <begin position="422"/>
        <end position="431"/>
    </location>
</feature>
<feature type="domain" description="Malectin" evidence="14">
    <location>
        <begin position="459"/>
        <end position="641"/>
    </location>
</feature>
<keyword evidence="10" id="KW-0325">Glycoprotein</keyword>
<keyword evidence="3" id="KW-0723">Serine/threonine-protein kinase</keyword>
<evidence type="ECO:0000256" key="12">
    <source>
        <dbReference type="ARBA" id="ARBA00048679"/>
    </source>
</evidence>
<evidence type="ECO:0000256" key="5">
    <source>
        <dbReference type="ARBA" id="ARBA00022679"/>
    </source>
</evidence>
<evidence type="ECO:0000256" key="11">
    <source>
        <dbReference type="ARBA" id="ARBA00047899"/>
    </source>
</evidence>
<keyword evidence="5" id="KW-0808">Transferase</keyword>
<proteinExistence type="predicted"/>
<evidence type="ECO:0000256" key="7">
    <source>
        <dbReference type="ARBA" id="ARBA00022741"/>
    </source>
</evidence>
<evidence type="ECO:0000313" key="16">
    <source>
        <dbReference type="Proteomes" id="UP000634136"/>
    </source>
</evidence>
<dbReference type="FunFam" id="2.60.120.430:FF:000002">
    <property type="entry name" value="Leucine-rich repeat receptor-like protein kinase"/>
    <property type="match status" value="1"/>
</dbReference>
<comment type="catalytic activity">
    <reaction evidence="11">
        <text>L-threonyl-[protein] + ATP = O-phospho-L-threonyl-[protein] + ADP + H(+)</text>
        <dbReference type="Rhea" id="RHEA:46608"/>
        <dbReference type="Rhea" id="RHEA-COMP:11060"/>
        <dbReference type="Rhea" id="RHEA-COMP:11605"/>
        <dbReference type="ChEBI" id="CHEBI:15378"/>
        <dbReference type="ChEBI" id="CHEBI:30013"/>
        <dbReference type="ChEBI" id="CHEBI:30616"/>
        <dbReference type="ChEBI" id="CHEBI:61977"/>
        <dbReference type="ChEBI" id="CHEBI:456216"/>
        <dbReference type="EC" id="2.7.11.1"/>
    </reaction>
</comment>
<comment type="subcellular location">
    <subcellularLocation>
        <location evidence="1">Membrane</location>
        <topology evidence="1">Single-pass type I membrane protein</topology>
    </subcellularLocation>
</comment>
<keyword evidence="4" id="KW-0597">Phosphoprotein</keyword>
<dbReference type="AlphaFoldDB" id="A0A834WY48"/>
<keyword evidence="9 15" id="KW-0675">Receptor</keyword>
<protein>
    <recommendedName>
        <fullName evidence="2">non-specific serine/threonine protein kinase</fullName>
        <ecNumber evidence="2">2.7.11.1</ecNumber>
    </recommendedName>
</protein>
<dbReference type="Pfam" id="PF11721">
    <property type="entry name" value="Malectin"/>
    <property type="match status" value="1"/>
</dbReference>
<organism evidence="15 16">
    <name type="scientific">Senna tora</name>
    <dbReference type="NCBI Taxonomy" id="362788"/>
    <lineage>
        <taxon>Eukaryota</taxon>
        <taxon>Viridiplantae</taxon>
        <taxon>Streptophyta</taxon>
        <taxon>Embryophyta</taxon>
        <taxon>Tracheophyta</taxon>
        <taxon>Spermatophyta</taxon>
        <taxon>Magnoliopsida</taxon>
        <taxon>eudicotyledons</taxon>
        <taxon>Gunneridae</taxon>
        <taxon>Pentapetalae</taxon>
        <taxon>rosids</taxon>
        <taxon>fabids</taxon>
        <taxon>Fabales</taxon>
        <taxon>Fabaceae</taxon>
        <taxon>Caesalpinioideae</taxon>
        <taxon>Cassia clade</taxon>
        <taxon>Senna</taxon>
    </lineage>
</organism>
<feature type="region of interest" description="Disordered" evidence="13">
    <location>
        <begin position="380"/>
        <end position="446"/>
    </location>
</feature>
<evidence type="ECO:0000256" key="8">
    <source>
        <dbReference type="ARBA" id="ARBA00022840"/>
    </source>
</evidence>
<evidence type="ECO:0000259" key="14">
    <source>
        <dbReference type="Pfam" id="PF11721"/>
    </source>
</evidence>
<comment type="caution">
    <text evidence="15">The sequence shown here is derived from an EMBL/GenBank/DDBJ whole genome shotgun (WGS) entry which is preliminary data.</text>
</comment>
<dbReference type="Gene3D" id="2.60.120.430">
    <property type="entry name" value="Galactose-binding lectin"/>
    <property type="match status" value="1"/>
</dbReference>
<gene>
    <name evidence="15" type="ORF">G2W53_009497</name>
</gene>
<keyword evidence="8" id="KW-0067">ATP-binding</keyword>
<sequence>MGLQRLAIEAKTFDLSVEQSGPFFRLSEVHKGTSVGARCNNVKVDHGAKAKEQGSDSTFRKVLRIFLEDGGKWRIQWVLERKEEGKASKKCVAASPLITIARVPTQVKHDGRLVCWVPRVQTQVQQRSNTQNIGVQTVPVRRDVGVQTEEAEMVTLGDVKDAEPAGKGNMEIKEGEEGEPINAACKGKAIMKAQGNNNAAIRDPSTSGIVKHLEPHTDSSSSEAEEGEFFDEASIISFFDNDEGLLIEQLEKEYEEQERDQKRRLVDGLEGVASLLGMDMGEGSINDNSRGILTLPLPEEAGQGNVCLNNHIILKDVLHVPKLCTNLISVHKLIVDSQCSAIFHPTHCVFQEQSTKRMIGHAKEQNGLYYLETDTALQPQQIDDPPQILPDPDPNLQPNQTLDSACPLQVYSRRKVPPPTSEPVQSSSSELQDVEVNNPSNPPSNDYDIPIALTKDYNFGIKCGGGPITSSKGITYEMDNATLGPATYFVTDTKRWAVSNVGLFTGRSDNIYVSNQFFGTVDTELFQTARLSASSLRYYGLGLENGDYNITLQFAEITFPDSSTTWKRLTRRVFDIYIQGNRVLKDFDIQKKARGSSFKAVQEVFRVKVSENHVVIHLFWAGKGTCCIPSQGTYGPLISAISAIPGKTYNKVQLL</sequence>